<comment type="caution">
    <text evidence="2">The sequence shown here is derived from an EMBL/GenBank/DDBJ whole genome shotgun (WGS) entry which is preliminary data.</text>
</comment>
<feature type="region of interest" description="Disordered" evidence="1">
    <location>
        <begin position="1"/>
        <end position="40"/>
    </location>
</feature>
<keyword evidence="3" id="KW-1185">Reference proteome</keyword>
<proteinExistence type="predicted"/>
<feature type="compositionally biased region" description="Basic residues" evidence="1">
    <location>
        <begin position="283"/>
        <end position="295"/>
    </location>
</feature>
<evidence type="ECO:0000256" key="1">
    <source>
        <dbReference type="SAM" id="MobiDB-lite"/>
    </source>
</evidence>
<dbReference type="EMBL" id="JACEEZ010015156">
    <property type="protein sequence ID" value="KAG0719019.1"/>
    <property type="molecule type" value="Genomic_DNA"/>
</dbReference>
<dbReference type="AlphaFoldDB" id="A0A8J4YA04"/>
<organism evidence="2 3">
    <name type="scientific">Chionoecetes opilio</name>
    <name type="common">Atlantic snow crab</name>
    <name type="synonym">Cancer opilio</name>
    <dbReference type="NCBI Taxonomy" id="41210"/>
    <lineage>
        <taxon>Eukaryota</taxon>
        <taxon>Metazoa</taxon>
        <taxon>Ecdysozoa</taxon>
        <taxon>Arthropoda</taxon>
        <taxon>Crustacea</taxon>
        <taxon>Multicrustacea</taxon>
        <taxon>Malacostraca</taxon>
        <taxon>Eumalacostraca</taxon>
        <taxon>Eucarida</taxon>
        <taxon>Decapoda</taxon>
        <taxon>Pleocyemata</taxon>
        <taxon>Brachyura</taxon>
        <taxon>Eubrachyura</taxon>
        <taxon>Majoidea</taxon>
        <taxon>Majidae</taxon>
        <taxon>Chionoecetes</taxon>
    </lineage>
</organism>
<evidence type="ECO:0000313" key="3">
    <source>
        <dbReference type="Proteomes" id="UP000770661"/>
    </source>
</evidence>
<sequence>MTSTRRRPEDPPDDAGFTLQRKRFRVTKHSSQQSGATAAERPIPVWRVVRHDDFPSPYQLVRPSFGSPSRWMSPPPGSSFSGRGATEDAAATLQEVADGQPRGIVLARREPSRRGILVGYPTGLPLDPVLEHPLIVSAVRCSYSAGLKRHLPTRQVQLTLQGHVPAVLDLGCFGTARQYDKAFGHYQRQCQRRQELCGVCSGEHASRACIRLLREGGERPVARCHNCDARHHAWNRRCPARLRLIPGSTVPRQLQWKEAPLLPPRSTSQPPVPRNEDAAETRRPRRRRRRKRPQRNRLLSPVGDMDVDAQAPVMTQVPAPLEMAAVGGELQLAVAPPPCRRVPVQAAYLFGRPALSYVRQALREGRRPGVRLPTERPIDMPAYHRRRVPEPLDLSTSFVSSVPPSTSNTSSAQAQTLDSLVTIVDFPKHSGQKPVDLSTVFGQFVHSPTVSNISSAQHKLDSPCYYCGHFFHKLHVSSLLNCYIAVNVMLKPGPKFVRFN</sequence>
<protein>
    <submittedName>
        <fullName evidence="2">Uncharacterized protein</fullName>
    </submittedName>
</protein>
<feature type="compositionally biased region" description="Basic and acidic residues" evidence="1">
    <location>
        <begin position="1"/>
        <end position="10"/>
    </location>
</feature>
<gene>
    <name evidence="2" type="ORF">GWK47_051346</name>
</gene>
<feature type="region of interest" description="Disordered" evidence="1">
    <location>
        <begin position="260"/>
        <end position="301"/>
    </location>
</feature>
<reference evidence="2" key="1">
    <citation type="submission" date="2020-07" db="EMBL/GenBank/DDBJ databases">
        <title>The High-quality genome of the commercially important snow crab, Chionoecetes opilio.</title>
        <authorList>
            <person name="Jeong J.-H."/>
            <person name="Ryu S."/>
        </authorList>
    </citation>
    <scope>NUCLEOTIDE SEQUENCE</scope>
    <source>
        <strain evidence="2">MADBK_172401_WGS</strain>
        <tissue evidence="2">Digestive gland</tissue>
    </source>
</reference>
<dbReference type="OrthoDB" id="4230923at2759"/>
<evidence type="ECO:0000313" key="2">
    <source>
        <dbReference type="EMBL" id="KAG0719019.1"/>
    </source>
</evidence>
<name>A0A8J4YA04_CHIOP</name>
<accession>A0A8J4YA04</accession>
<dbReference type="Proteomes" id="UP000770661">
    <property type="component" value="Unassembled WGS sequence"/>
</dbReference>